<name>A0A2M6P0C7_9BACT</name>
<reference evidence="2" key="1">
    <citation type="submission" date="2017-09" db="EMBL/GenBank/DDBJ databases">
        <title>Depth-based differentiation of microbial function through sediment-hosted aquifers and enrichment of novel symbionts in the deep terrestrial subsurface.</title>
        <authorList>
            <person name="Probst A.J."/>
            <person name="Ladd B."/>
            <person name="Jarett J.K."/>
            <person name="Geller-Mcgrath D.E."/>
            <person name="Sieber C.M.K."/>
            <person name="Emerson J.B."/>
            <person name="Anantharaman K."/>
            <person name="Thomas B.C."/>
            <person name="Malmstrom R."/>
            <person name="Stieglmeier M."/>
            <person name="Klingl A."/>
            <person name="Woyke T."/>
            <person name="Ryan C.M."/>
            <person name="Banfield J.F."/>
        </authorList>
    </citation>
    <scope>NUCLEOTIDE SEQUENCE [LARGE SCALE GENOMIC DNA]</scope>
</reference>
<gene>
    <name evidence="1" type="ORF">COU30_03995</name>
</gene>
<dbReference type="SUPFAM" id="SSF52540">
    <property type="entry name" value="P-loop containing nucleoside triphosphate hydrolases"/>
    <property type="match status" value="1"/>
</dbReference>
<accession>A0A2M6P0C7</accession>
<evidence type="ECO:0008006" key="3">
    <source>
        <dbReference type="Google" id="ProtNLM"/>
    </source>
</evidence>
<organism evidence="1 2">
    <name type="scientific">Candidatus Magasanikbacteria bacterium CG10_big_fil_rev_8_21_14_0_10_38_6</name>
    <dbReference type="NCBI Taxonomy" id="1974647"/>
    <lineage>
        <taxon>Bacteria</taxon>
        <taxon>Candidatus Magasanikiibacteriota</taxon>
    </lineage>
</organism>
<evidence type="ECO:0000313" key="2">
    <source>
        <dbReference type="Proteomes" id="UP000228528"/>
    </source>
</evidence>
<dbReference type="AlphaFoldDB" id="A0A2M6P0C7"/>
<comment type="caution">
    <text evidence="1">The sequence shown here is derived from an EMBL/GenBank/DDBJ whole genome shotgun (WGS) entry which is preliminary data.</text>
</comment>
<dbReference type="PANTHER" id="PTHR41930:SF1">
    <property type="entry name" value="DEPHOSPHO-COA KINASE"/>
    <property type="match status" value="1"/>
</dbReference>
<dbReference type="Pfam" id="PF13238">
    <property type="entry name" value="AAA_18"/>
    <property type="match status" value="1"/>
</dbReference>
<evidence type="ECO:0000313" key="1">
    <source>
        <dbReference type="EMBL" id="PIR77161.1"/>
    </source>
</evidence>
<dbReference type="PANTHER" id="PTHR41930">
    <property type="entry name" value="UPF0200 PROTEIN MJ1399"/>
    <property type="match status" value="1"/>
</dbReference>
<sequence length="178" mass="20172">DIAAGKGTLATYVNNHYTAKTLRFSTVLRDILDRLYLEQSRKNLADLANALRQTFGSDILATTLVNDANNADVDIILVEGIRSQGELDLITSLPNAHIIYLTANPHIRWKRVVERNENPGDAQKTFEQFQQDETHESDKYATHLGAQAEYKIINEQDLPTLYTQIDNIINPLLHERTN</sequence>
<dbReference type="Proteomes" id="UP000228528">
    <property type="component" value="Unassembled WGS sequence"/>
</dbReference>
<proteinExistence type="predicted"/>
<dbReference type="EMBL" id="PFBW01000175">
    <property type="protein sequence ID" value="PIR77161.1"/>
    <property type="molecule type" value="Genomic_DNA"/>
</dbReference>
<dbReference type="Gene3D" id="3.40.50.300">
    <property type="entry name" value="P-loop containing nucleotide triphosphate hydrolases"/>
    <property type="match status" value="1"/>
</dbReference>
<protein>
    <recommendedName>
        <fullName evidence="3">Dephospho-CoA kinase</fullName>
    </recommendedName>
</protein>
<feature type="non-terminal residue" evidence="1">
    <location>
        <position position="1"/>
    </location>
</feature>
<dbReference type="InterPro" id="IPR027417">
    <property type="entry name" value="P-loop_NTPase"/>
</dbReference>